<evidence type="ECO:0000313" key="1">
    <source>
        <dbReference type="EMBL" id="KAK4150364.1"/>
    </source>
</evidence>
<comment type="caution">
    <text evidence="1">The sequence shown here is derived from an EMBL/GenBank/DDBJ whole genome shotgun (WGS) entry which is preliminary data.</text>
</comment>
<dbReference type="AlphaFoldDB" id="A0AAN6VFY3"/>
<name>A0AAN6VFY3_9PEZI</name>
<evidence type="ECO:0000313" key="2">
    <source>
        <dbReference type="Proteomes" id="UP001302745"/>
    </source>
</evidence>
<reference evidence="1" key="1">
    <citation type="journal article" date="2023" name="Mol. Phylogenet. Evol.">
        <title>Genome-scale phylogeny and comparative genomics of the fungal order Sordariales.</title>
        <authorList>
            <person name="Hensen N."/>
            <person name="Bonometti L."/>
            <person name="Westerberg I."/>
            <person name="Brannstrom I.O."/>
            <person name="Guillou S."/>
            <person name="Cros-Aarteil S."/>
            <person name="Calhoun S."/>
            <person name="Haridas S."/>
            <person name="Kuo A."/>
            <person name="Mondo S."/>
            <person name="Pangilinan J."/>
            <person name="Riley R."/>
            <person name="LaButti K."/>
            <person name="Andreopoulos B."/>
            <person name="Lipzen A."/>
            <person name="Chen C."/>
            <person name="Yan M."/>
            <person name="Daum C."/>
            <person name="Ng V."/>
            <person name="Clum A."/>
            <person name="Steindorff A."/>
            <person name="Ohm R.A."/>
            <person name="Martin F."/>
            <person name="Silar P."/>
            <person name="Natvig D.O."/>
            <person name="Lalanne C."/>
            <person name="Gautier V."/>
            <person name="Ament-Velasquez S.L."/>
            <person name="Kruys A."/>
            <person name="Hutchinson M.I."/>
            <person name="Powell A.J."/>
            <person name="Barry K."/>
            <person name="Miller A.N."/>
            <person name="Grigoriev I.V."/>
            <person name="Debuchy R."/>
            <person name="Gladieux P."/>
            <person name="Hiltunen Thoren M."/>
            <person name="Johannesson H."/>
        </authorList>
    </citation>
    <scope>NUCLEOTIDE SEQUENCE</scope>
    <source>
        <strain evidence="1">CBS 538.74</strain>
    </source>
</reference>
<protein>
    <submittedName>
        <fullName evidence="1">Uncharacterized protein</fullName>
    </submittedName>
</protein>
<keyword evidence="2" id="KW-1185">Reference proteome</keyword>
<proteinExistence type="predicted"/>
<gene>
    <name evidence="1" type="ORF">C8A00DRAFT_37035</name>
</gene>
<dbReference type="Proteomes" id="UP001302745">
    <property type="component" value="Unassembled WGS sequence"/>
</dbReference>
<sequence length="191" mass="21158">MAVKNEPDTKIQLNVSPVTSATLKADGTIQCLADIKYQPVPASRHSSTAFALARDLAKELTTALVAQLGQIHTNTCTPASVQAQAQAQAQLYAVQLRRNRILVCFNVFLDHCTPEFRRQMDETVARPIHLDTRVAREIAWIQEIDKGPRPYFTDDMNPLCYDDGIRVEDNLEELPGIGATASRDDRLGGIL</sequence>
<organism evidence="1 2">
    <name type="scientific">Chaetomidium leptoderma</name>
    <dbReference type="NCBI Taxonomy" id="669021"/>
    <lineage>
        <taxon>Eukaryota</taxon>
        <taxon>Fungi</taxon>
        <taxon>Dikarya</taxon>
        <taxon>Ascomycota</taxon>
        <taxon>Pezizomycotina</taxon>
        <taxon>Sordariomycetes</taxon>
        <taxon>Sordariomycetidae</taxon>
        <taxon>Sordariales</taxon>
        <taxon>Chaetomiaceae</taxon>
        <taxon>Chaetomidium</taxon>
    </lineage>
</organism>
<dbReference type="EMBL" id="MU857077">
    <property type="protein sequence ID" value="KAK4150364.1"/>
    <property type="molecule type" value="Genomic_DNA"/>
</dbReference>
<reference evidence="1" key="2">
    <citation type="submission" date="2023-05" db="EMBL/GenBank/DDBJ databases">
        <authorList>
            <consortium name="Lawrence Berkeley National Laboratory"/>
            <person name="Steindorff A."/>
            <person name="Hensen N."/>
            <person name="Bonometti L."/>
            <person name="Westerberg I."/>
            <person name="Brannstrom I.O."/>
            <person name="Guillou S."/>
            <person name="Cros-Aarteil S."/>
            <person name="Calhoun S."/>
            <person name="Haridas S."/>
            <person name="Kuo A."/>
            <person name="Mondo S."/>
            <person name="Pangilinan J."/>
            <person name="Riley R."/>
            <person name="Labutti K."/>
            <person name="Andreopoulos B."/>
            <person name="Lipzen A."/>
            <person name="Chen C."/>
            <person name="Yanf M."/>
            <person name="Daum C."/>
            <person name="Ng V."/>
            <person name="Clum A."/>
            <person name="Ohm R."/>
            <person name="Martin F."/>
            <person name="Silar P."/>
            <person name="Natvig D."/>
            <person name="Lalanne C."/>
            <person name="Gautier V."/>
            <person name="Ament-Velasquez S.L."/>
            <person name="Kruys A."/>
            <person name="Hutchinson M.I."/>
            <person name="Powell A.J."/>
            <person name="Barry K."/>
            <person name="Miller A.N."/>
            <person name="Grigoriev I.V."/>
            <person name="Debuchy R."/>
            <person name="Gladieux P."/>
            <person name="Thoren M.H."/>
            <person name="Johannesson H."/>
        </authorList>
    </citation>
    <scope>NUCLEOTIDE SEQUENCE</scope>
    <source>
        <strain evidence="1">CBS 538.74</strain>
    </source>
</reference>
<accession>A0AAN6VFY3</accession>